<dbReference type="EMBL" id="JAACJL010000031">
    <property type="protein sequence ID" value="KAF4616787.1"/>
    <property type="molecule type" value="Genomic_DNA"/>
</dbReference>
<dbReference type="Gene3D" id="2.60.120.260">
    <property type="entry name" value="Galactose-binding domain-like"/>
    <property type="match status" value="1"/>
</dbReference>
<evidence type="ECO:0000313" key="3">
    <source>
        <dbReference type="EMBL" id="KAF4616787.1"/>
    </source>
</evidence>
<feature type="transmembrane region" description="Helical" evidence="2">
    <location>
        <begin position="138"/>
        <end position="158"/>
    </location>
</feature>
<dbReference type="AlphaFoldDB" id="A0A8H4QSY1"/>
<dbReference type="Proteomes" id="UP000521872">
    <property type="component" value="Unassembled WGS sequence"/>
</dbReference>
<keyword evidence="2" id="KW-0472">Membrane</keyword>
<evidence type="ECO:0000313" key="4">
    <source>
        <dbReference type="Proteomes" id="UP000521872"/>
    </source>
</evidence>
<accession>A0A8H4QSY1</accession>
<protein>
    <submittedName>
        <fullName evidence="3">Uncharacterized protein</fullName>
    </submittedName>
</protein>
<organism evidence="3 4">
    <name type="scientific">Agrocybe pediades</name>
    <dbReference type="NCBI Taxonomy" id="84607"/>
    <lineage>
        <taxon>Eukaryota</taxon>
        <taxon>Fungi</taxon>
        <taxon>Dikarya</taxon>
        <taxon>Basidiomycota</taxon>
        <taxon>Agaricomycotina</taxon>
        <taxon>Agaricomycetes</taxon>
        <taxon>Agaricomycetidae</taxon>
        <taxon>Agaricales</taxon>
        <taxon>Agaricineae</taxon>
        <taxon>Strophariaceae</taxon>
        <taxon>Agrocybe</taxon>
    </lineage>
</organism>
<proteinExistence type="predicted"/>
<keyword evidence="4" id="KW-1185">Reference proteome</keyword>
<keyword evidence="2" id="KW-0812">Transmembrane</keyword>
<gene>
    <name evidence="3" type="ORF">D9613_008876</name>
</gene>
<comment type="caution">
    <text evidence="3">The sequence shown here is derived from an EMBL/GenBank/DDBJ whole genome shotgun (WGS) entry which is preliminary data.</text>
</comment>
<keyword evidence="2" id="KW-1133">Transmembrane helix</keyword>
<sequence>MGTIIQGANATLVFNGTDISVFGTISSASDNQLRQIPGSPITAYSIDGGDPTTYTSIALQNTTQYNVTFFKAAGLAPNVSHALFITTQNQGFFFLDWIQVDGIPVELPAGVPTTNSTNAVPDFGHSASSITPGDISSIALGSIIFLCIIIATALIYLVRHRKKKEAILTELDIVEIMESHVQDYTRINPFRIRQVRSSQWQTTLPPPYSSGDRSQYKSAGSRLV</sequence>
<evidence type="ECO:0000256" key="1">
    <source>
        <dbReference type="SAM" id="MobiDB-lite"/>
    </source>
</evidence>
<name>A0A8H4QSY1_9AGAR</name>
<feature type="region of interest" description="Disordered" evidence="1">
    <location>
        <begin position="201"/>
        <end position="224"/>
    </location>
</feature>
<evidence type="ECO:0000256" key="2">
    <source>
        <dbReference type="SAM" id="Phobius"/>
    </source>
</evidence>
<reference evidence="3 4" key="1">
    <citation type="submission" date="2019-12" db="EMBL/GenBank/DDBJ databases">
        <authorList>
            <person name="Floudas D."/>
            <person name="Bentzer J."/>
            <person name="Ahren D."/>
            <person name="Johansson T."/>
            <person name="Persson P."/>
            <person name="Tunlid A."/>
        </authorList>
    </citation>
    <scope>NUCLEOTIDE SEQUENCE [LARGE SCALE GENOMIC DNA]</scope>
    <source>
        <strain evidence="3 4">CBS 102.39</strain>
    </source>
</reference>